<sequence length="178" mass="20445">MYIYVAVAIITLSGKRSTHSLYILPAHIIQRVCYTALNNQNGTGFDVYLQCNYTATTTSDPDLYWYRHYPNKAPEYILWTDKRNNPRHADFAKDRFITHVEEAERTVPLNISQVTVADSAVYYCALRPTEAQISDSARQKLLKTHRDSMHCNLCPKHDTVNVPLLLFVLQINSVQVLL</sequence>
<dbReference type="InterPro" id="IPR007110">
    <property type="entry name" value="Ig-like_dom"/>
</dbReference>
<proteinExistence type="predicted"/>
<dbReference type="Proteomes" id="UP000314986">
    <property type="component" value="Unassembled WGS sequence"/>
</dbReference>
<evidence type="ECO:0000256" key="5">
    <source>
        <dbReference type="ARBA" id="ARBA00043266"/>
    </source>
</evidence>
<evidence type="ECO:0000313" key="7">
    <source>
        <dbReference type="Ensembl" id="ENSCMIP00000010870.1"/>
    </source>
</evidence>
<protein>
    <recommendedName>
        <fullName evidence="6">Ig-like domain-containing protein</fullName>
    </recommendedName>
</protein>
<evidence type="ECO:0000256" key="4">
    <source>
        <dbReference type="ARBA" id="ARBA00023319"/>
    </source>
</evidence>
<dbReference type="Ensembl" id="ENSCMIT00000011148.1">
    <property type="protein sequence ID" value="ENSCMIP00000010870.1"/>
    <property type="gene ID" value="ENSCMIG00000005719.1"/>
</dbReference>
<dbReference type="InParanoid" id="A0A4W3H685"/>
<reference evidence="7" key="5">
    <citation type="submission" date="2025-09" db="UniProtKB">
        <authorList>
            <consortium name="Ensembl"/>
        </authorList>
    </citation>
    <scope>IDENTIFICATION</scope>
</reference>
<evidence type="ECO:0000313" key="8">
    <source>
        <dbReference type="Proteomes" id="UP000314986"/>
    </source>
</evidence>
<dbReference type="GO" id="GO:0042101">
    <property type="term" value="C:T cell receptor complex"/>
    <property type="evidence" value="ECO:0007669"/>
    <property type="project" value="UniProtKB-KW"/>
</dbReference>
<keyword evidence="5" id="KW-0391">Immunity</keyword>
<reference evidence="7" key="4">
    <citation type="submission" date="2025-08" db="UniProtKB">
        <authorList>
            <consortium name="Ensembl"/>
        </authorList>
    </citation>
    <scope>IDENTIFICATION</scope>
</reference>
<evidence type="ECO:0000256" key="3">
    <source>
        <dbReference type="ARBA" id="ARBA00023170"/>
    </source>
</evidence>
<dbReference type="Pfam" id="PF07686">
    <property type="entry name" value="V-set"/>
    <property type="match status" value="1"/>
</dbReference>
<keyword evidence="2" id="KW-1064">Adaptive immunity</keyword>
<dbReference type="STRING" id="7868.ENSCMIP00000010870"/>
<keyword evidence="5" id="KW-1279">T cell receptor</keyword>
<evidence type="ECO:0000259" key="6">
    <source>
        <dbReference type="PROSITE" id="PS50835"/>
    </source>
</evidence>
<keyword evidence="4" id="KW-0393">Immunoglobulin domain</keyword>
<dbReference type="Gene3D" id="2.60.40.10">
    <property type="entry name" value="Immunoglobulins"/>
    <property type="match status" value="1"/>
</dbReference>
<dbReference type="GO" id="GO:0002250">
    <property type="term" value="P:adaptive immune response"/>
    <property type="evidence" value="ECO:0007669"/>
    <property type="project" value="UniProtKB-KW"/>
</dbReference>
<dbReference type="InterPro" id="IPR051287">
    <property type="entry name" value="TCR_variable_region"/>
</dbReference>
<dbReference type="SMART" id="SM00406">
    <property type="entry name" value="IGv"/>
    <property type="match status" value="1"/>
</dbReference>
<dbReference type="InterPro" id="IPR013783">
    <property type="entry name" value="Ig-like_fold"/>
</dbReference>
<dbReference type="SUPFAM" id="SSF48726">
    <property type="entry name" value="Immunoglobulin"/>
    <property type="match status" value="1"/>
</dbReference>
<evidence type="ECO:0000256" key="2">
    <source>
        <dbReference type="ARBA" id="ARBA00023130"/>
    </source>
</evidence>
<keyword evidence="3" id="KW-0675">Receptor</keyword>
<organism evidence="7 8">
    <name type="scientific">Callorhinchus milii</name>
    <name type="common">Ghost shark</name>
    <dbReference type="NCBI Taxonomy" id="7868"/>
    <lineage>
        <taxon>Eukaryota</taxon>
        <taxon>Metazoa</taxon>
        <taxon>Chordata</taxon>
        <taxon>Craniata</taxon>
        <taxon>Vertebrata</taxon>
        <taxon>Chondrichthyes</taxon>
        <taxon>Holocephali</taxon>
        <taxon>Chimaeriformes</taxon>
        <taxon>Callorhinchidae</taxon>
        <taxon>Callorhinchus</taxon>
    </lineage>
</organism>
<dbReference type="InterPro" id="IPR036179">
    <property type="entry name" value="Ig-like_dom_sf"/>
</dbReference>
<keyword evidence="1" id="KW-0732">Signal</keyword>
<keyword evidence="8" id="KW-1185">Reference proteome</keyword>
<reference evidence="8" key="2">
    <citation type="journal article" date="2007" name="PLoS Biol.">
        <title>Survey sequencing and comparative analysis of the elephant shark (Callorhinchus milii) genome.</title>
        <authorList>
            <person name="Venkatesh B."/>
            <person name="Kirkness E.F."/>
            <person name="Loh Y.H."/>
            <person name="Halpern A.L."/>
            <person name="Lee A.P."/>
            <person name="Johnson J."/>
            <person name="Dandona N."/>
            <person name="Viswanathan L.D."/>
            <person name="Tay A."/>
            <person name="Venter J.C."/>
            <person name="Strausberg R.L."/>
            <person name="Brenner S."/>
        </authorList>
    </citation>
    <scope>NUCLEOTIDE SEQUENCE [LARGE SCALE GENOMIC DNA]</scope>
</reference>
<dbReference type="PANTHER" id="PTHR19367">
    <property type="entry name" value="T-CELL RECEPTOR ALPHA CHAIN V REGION"/>
    <property type="match status" value="1"/>
</dbReference>
<dbReference type="PROSITE" id="PS50835">
    <property type="entry name" value="IG_LIKE"/>
    <property type="match status" value="1"/>
</dbReference>
<name>A0A4W3H685_CALMI</name>
<evidence type="ECO:0000256" key="1">
    <source>
        <dbReference type="ARBA" id="ARBA00022729"/>
    </source>
</evidence>
<dbReference type="GeneTree" id="ENSGT01030000234557"/>
<dbReference type="AlphaFoldDB" id="A0A4W3H685"/>
<dbReference type="InterPro" id="IPR013106">
    <property type="entry name" value="Ig_V-set"/>
</dbReference>
<reference evidence="8" key="3">
    <citation type="journal article" date="2014" name="Nature">
        <title>Elephant shark genome provides unique insights into gnathostome evolution.</title>
        <authorList>
            <consortium name="International Elephant Shark Genome Sequencing Consortium"/>
            <person name="Venkatesh B."/>
            <person name="Lee A.P."/>
            <person name="Ravi V."/>
            <person name="Maurya A.K."/>
            <person name="Lian M.M."/>
            <person name="Swann J.B."/>
            <person name="Ohta Y."/>
            <person name="Flajnik M.F."/>
            <person name="Sutoh Y."/>
            <person name="Kasahara M."/>
            <person name="Hoon S."/>
            <person name="Gangu V."/>
            <person name="Roy S.W."/>
            <person name="Irimia M."/>
            <person name="Korzh V."/>
            <person name="Kondrychyn I."/>
            <person name="Lim Z.W."/>
            <person name="Tay B.H."/>
            <person name="Tohari S."/>
            <person name="Kong K.W."/>
            <person name="Ho S."/>
            <person name="Lorente-Galdos B."/>
            <person name="Quilez J."/>
            <person name="Marques-Bonet T."/>
            <person name="Raney B.J."/>
            <person name="Ingham P.W."/>
            <person name="Tay A."/>
            <person name="Hillier L.W."/>
            <person name="Minx P."/>
            <person name="Boehm T."/>
            <person name="Wilson R.K."/>
            <person name="Brenner S."/>
            <person name="Warren W.C."/>
        </authorList>
    </citation>
    <scope>NUCLEOTIDE SEQUENCE [LARGE SCALE GENOMIC DNA]</scope>
</reference>
<reference evidence="8" key="1">
    <citation type="journal article" date="2006" name="Science">
        <title>Ancient noncoding elements conserved in the human genome.</title>
        <authorList>
            <person name="Venkatesh B."/>
            <person name="Kirkness E.F."/>
            <person name="Loh Y.H."/>
            <person name="Halpern A.L."/>
            <person name="Lee A.P."/>
            <person name="Johnson J."/>
            <person name="Dandona N."/>
            <person name="Viswanathan L.D."/>
            <person name="Tay A."/>
            <person name="Venter J.C."/>
            <person name="Strausberg R.L."/>
            <person name="Brenner S."/>
        </authorList>
    </citation>
    <scope>NUCLEOTIDE SEQUENCE [LARGE SCALE GENOMIC DNA]</scope>
</reference>
<accession>A0A4W3H685</accession>
<feature type="domain" description="Ig-like" evidence="6">
    <location>
        <begin position="25"/>
        <end position="134"/>
    </location>
</feature>
<dbReference type="PANTHER" id="PTHR19367:SF18">
    <property type="entry name" value="T CELL RECEPTOR ALPHA VARIABLE 16"/>
    <property type="match status" value="1"/>
</dbReference>